<dbReference type="EMBL" id="WKJM01000037">
    <property type="protein sequence ID" value="MRX11566.1"/>
    <property type="molecule type" value="Genomic_DNA"/>
</dbReference>
<evidence type="ECO:0000313" key="8">
    <source>
        <dbReference type="Proteomes" id="UP000481037"/>
    </source>
</evidence>
<accession>A0A6L5QNY0</accession>
<reference evidence="7 8" key="1">
    <citation type="submission" date="2019-11" db="EMBL/GenBank/DDBJ databases">
        <title>Novel species isolated from a subtropical stream in China.</title>
        <authorList>
            <person name="Lu H."/>
        </authorList>
    </citation>
    <scope>NUCLEOTIDE SEQUENCE [LARGE SCALE GENOMIC DNA]</scope>
    <source>
        <strain evidence="7 8">FT25W</strain>
    </source>
</reference>
<keyword evidence="3 6" id="KW-0812">Transmembrane</keyword>
<evidence type="ECO:0008006" key="9">
    <source>
        <dbReference type="Google" id="ProtNLM"/>
    </source>
</evidence>
<dbReference type="Proteomes" id="UP000481037">
    <property type="component" value="Unassembled WGS sequence"/>
</dbReference>
<dbReference type="InterPro" id="IPR022791">
    <property type="entry name" value="L-PG_synthase/AglD"/>
</dbReference>
<evidence type="ECO:0000256" key="2">
    <source>
        <dbReference type="ARBA" id="ARBA00022475"/>
    </source>
</evidence>
<evidence type="ECO:0000256" key="4">
    <source>
        <dbReference type="ARBA" id="ARBA00022989"/>
    </source>
</evidence>
<dbReference type="Pfam" id="PF03706">
    <property type="entry name" value="LPG_synthase_TM"/>
    <property type="match status" value="1"/>
</dbReference>
<evidence type="ECO:0000256" key="3">
    <source>
        <dbReference type="ARBA" id="ARBA00022692"/>
    </source>
</evidence>
<feature type="transmembrane region" description="Helical" evidence="6">
    <location>
        <begin position="207"/>
        <end position="229"/>
    </location>
</feature>
<feature type="transmembrane region" description="Helical" evidence="6">
    <location>
        <begin position="36"/>
        <end position="56"/>
    </location>
</feature>
<keyword evidence="8" id="KW-1185">Reference proteome</keyword>
<feature type="transmembrane region" description="Helical" evidence="6">
    <location>
        <begin position="265"/>
        <end position="284"/>
    </location>
</feature>
<evidence type="ECO:0000313" key="7">
    <source>
        <dbReference type="EMBL" id="MRX11566.1"/>
    </source>
</evidence>
<sequence length="289" mass="31574">MTRPVRLYCLLLALLLPAWLLWHWQPVRDLIRSDAMPLLLAVCALYGAAHLSRMLRLALLTLDQRDKAAALATAHALTAFPSSLLPFKIGEILRLAALFHVYDNRRKALAVWLAERFGDVLVIAALILGLYLLQVEVPPAMQLVFVLFVVVSAFGLMALFAVAKTFVYLNRHLVLSSHSPRGLALLRASHALRQLELDIYRSVEGRLAGFLLVSVLIWVLEIAALALFIQLVSTSWSGFGALFASGVMASLAGSASAAFGLYRSLALIALTALFLAGLALAARIRHTRS</sequence>
<dbReference type="AlphaFoldDB" id="A0A6L5QNY0"/>
<dbReference type="RefSeq" id="WP_154370334.1">
    <property type="nucleotide sequence ID" value="NZ_WKJM01000037.1"/>
</dbReference>
<gene>
    <name evidence="7" type="ORF">GJ697_27440</name>
</gene>
<dbReference type="GO" id="GO:0005886">
    <property type="term" value="C:plasma membrane"/>
    <property type="evidence" value="ECO:0007669"/>
    <property type="project" value="UniProtKB-SubCell"/>
</dbReference>
<comment type="subcellular location">
    <subcellularLocation>
        <location evidence="1">Cell membrane</location>
        <topology evidence="1">Multi-pass membrane protein</topology>
    </subcellularLocation>
</comment>
<keyword evidence="2" id="KW-1003">Cell membrane</keyword>
<feature type="transmembrane region" description="Helical" evidence="6">
    <location>
        <begin position="7"/>
        <end position="24"/>
    </location>
</feature>
<name>A0A6L5QNY0_9BURK</name>
<evidence type="ECO:0000256" key="5">
    <source>
        <dbReference type="ARBA" id="ARBA00023136"/>
    </source>
</evidence>
<keyword evidence="4 6" id="KW-1133">Transmembrane helix</keyword>
<evidence type="ECO:0000256" key="6">
    <source>
        <dbReference type="SAM" id="Phobius"/>
    </source>
</evidence>
<feature type="transmembrane region" description="Helical" evidence="6">
    <location>
        <begin position="109"/>
        <end position="133"/>
    </location>
</feature>
<feature type="transmembrane region" description="Helical" evidence="6">
    <location>
        <begin position="145"/>
        <end position="169"/>
    </location>
</feature>
<proteinExistence type="predicted"/>
<protein>
    <recommendedName>
        <fullName evidence="9">Flippase-like domain-containing protein</fullName>
    </recommendedName>
</protein>
<organism evidence="7 8">
    <name type="scientific">Duganella alba</name>
    <dbReference type="NCBI Taxonomy" id="2666081"/>
    <lineage>
        <taxon>Bacteria</taxon>
        <taxon>Pseudomonadati</taxon>
        <taxon>Pseudomonadota</taxon>
        <taxon>Betaproteobacteria</taxon>
        <taxon>Burkholderiales</taxon>
        <taxon>Oxalobacteraceae</taxon>
        <taxon>Telluria group</taxon>
        <taxon>Duganella</taxon>
    </lineage>
</organism>
<comment type="caution">
    <text evidence="7">The sequence shown here is derived from an EMBL/GenBank/DDBJ whole genome shotgun (WGS) entry which is preliminary data.</text>
</comment>
<keyword evidence="5 6" id="KW-0472">Membrane</keyword>
<evidence type="ECO:0000256" key="1">
    <source>
        <dbReference type="ARBA" id="ARBA00004651"/>
    </source>
</evidence>